<evidence type="ECO:0000259" key="3">
    <source>
        <dbReference type="Pfam" id="PF02668"/>
    </source>
</evidence>
<protein>
    <recommendedName>
        <fullName evidence="3">TauD/TfdA-like domain-containing protein</fullName>
    </recommendedName>
</protein>
<dbReference type="VEuPathDB" id="FungiDB:ASPVEDRAFT_61364"/>
<evidence type="ECO:0000313" key="5">
    <source>
        <dbReference type="Proteomes" id="UP000184073"/>
    </source>
</evidence>
<dbReference type="RefSeq" id="XP_040666514.1">
    <property type="nucleotide sequence ID" value="XM_040815569.1"/>
</dbReference>
<feature type="region of interest" description="Disordered" evidence="2">
    <location>
        <begin position="325"/>
        <end position="353"/>
    </location>
</feature>
<feature type="compositionally biased region" description="Basic and acidic residues" evidence="2">
    <location>
        <begin position="843"/>
        <end position="891"/>
    </location>
</feature>
<organism evidence="4 5">
    <name type="scientific">Aspergillus versicolor CBS 583.65</name>
    <dbReference type="NCBI Taxonomy" id="1036611"/>
    <lineage>
        <taxon>Eukaryota</taxon>
        <taxon>Fungi</taxon>
        <taxon>Dikarya</taxon>
        <taxon>Ascomycota</taxon>
        <taxon>Pezizomycotina</taxon>
        <taxon>Eurotiomycetes</taxon>
        <taxon>Eurotiomycetidae</taxon>
        <taxon>Eurotiales</taxon>
        <taxon>Aspergillaceae</taxon>
        <taxon>Aspergillus</taxon>
        <taxon>Aspergillus subgen. Nidulantes</taxon>
    </lineage>
</organism>
<dbReference type="PANTHER" id="PTHR31644:SF1">
    <property type="entry name" value="ZN(II)2CYS6 TRANSCRIPTION FACTOR (EUROFUNG)"/>
    <property type="match status" value="1"/>
</dbReference>
<proteinExistence type="predicted"/>
<name>A0A1L9PGX8_ASPVE</name>
<dbReference type="Proteomes" id="UP000184073">
    <property type="component" value="Unassembled WGS sequence"/>
</dbReference>
<sequence length="953" mass="106764">MSATITDTVTTPRPAPSMRLIKNGFGAEIFGLEFANGVSDDGYYFIEDAVKKHGFAVVRQTKLVDEAHLELARKFGDLDDVTPYNTAGRIHRLKYNELFDVGNIDDDGSIVDLSSPRGEANKGNSLFHTDSSFNPRRAGYSLLLAHELPPPGTGGSTAFADMRAAYRDLDPEFKKFLHDKGFIARHSLLHSKKLAAPESFKDIEPTDHFMSRHSLLQIHERTGIHTIYLAKHIHSLEGVSPEESQAILDRLFEHATQDKYVVNVEWHDPGDMIVWDNTCTMHRAVGGEFLTKVGVGEPKKPPCVACYESGSECILASSRRGGNFRHYRRLSPADGDGRDPSSAEPSDDDGRACIDRSGNVLSMELRNPSDALQILALSGDHAEEERNTSPGTAADTVLRGMDAARTESISTAFDDYELVQKGVLRPGLVSELLLKYSRCYHPYCPIVPSYILRTSNRRPIQKSDHFLLTSILTIASRDDPSHSDTHRECWEHTRRLMVDVLLADHWTQTPRTVEGLLLLAEWLPHIQIQGRSETSKNLFSEDRTAWSLVGLAVRHGYLQRLDQGALPINSHREAKDLADQSRLVWAYIFLADRQISVRLGQSFWARGPSLAAKFTAKDFPTLQPHPENENEDYASALEASMGLVQLLHNAHAILYSSKDRTRSMVYEGYYARYLDDFHTAAKSWHSKWSDLPASPRVKSTLLIMYEYISLYTNAFSFQAVLMRASAHDQHSKQLLSDGIMASPDGRFIFDAIRAAMNLLALMNSLDPHQVICYLPSRYYLYGVYAAVFLRKADCADAFPTPDHREEVTSLAREFVSCLEKAPSTDSHICHGYSRMLKQLWSSRERDRGPESAPEHLRADFNRPPRSRDNYPQHTSRTNDNDGRTADTDRLTPSRLLDSLPEDDGNAFSSIEGYLLGSFMPGIADCSTPGFVGLDFSAGVQDWGFSDGVDYHCV</sequence>
<evidence type="ECO:0000256" key="2">
    <source>
        <dbReference type="SAM" id="MobiDB-lite"/>
    </source>
</evidence>
<feature type="region of interest" description="Disordered" evidence="2">
    <location>
        <begin position="843"/>
        <end position="902"/>
    </location>
</feature>
<dbReference type="InterPro" id="IPR042098">
    <property type="entry name" value="TauD-like_sf"/>
</dbReference>
<keyword evidence="1" id="KW-0560">Oxidoreductase</keyword>
<dbReference type="OrthoDB" id="5818554at2759"/>
<dbReference type="GeneID" id="63731080"/>
<accession>A0A1L9PGX8</accession>
<dbReference type="GO" id="GO:0005634">
    <property type="term" value="C:nucleus"/>
    <property type="evidence" value="ECO:0007669"/>
    <property type="project" value="TreeGrafter"/>
</dbReference>
<gene>
    <name evidence="4" type="ORF">ASPVEDRAFT_61364</name>
</gene>
<dbReference type="InterPro" id="IPR052780">
    <property type="entry name" value="AAA_Catabolism_Regulators"/>
</dbReference>
<dbReference type="Pfam" id="PF02668">
    <property type="entry name" value="TauD"/>
    <property type="match status" value="1"/>
</dbReference>
<evidence type="ECO:0000313" key="4">
    <source>
        <dbReference type="EMBL" id="OJJ00752.1"/>
    </source>
</evidence>
<dbReference type="STRING" id="1036611.A0A1L9PGX8"/>
<dbReference type="PANTHER" id="PTHR31644">
    <property type="entry name" value="TRANSCRIPTIONAL ACTIVATOR ARO80-RELATED"/>
    <property type="match status" value="1"/>
</dbReference>
<dbReference type="SUPFAM" id="SSF51197">
    <property type="entry name" value="Clavaminate synthase-like"/>
    <property type="match status" value="1"/>
</dbReference>
<dbReference type="InterPro" id="IPR003819">
    <property type="entry name" value="TauD/TfdA-like"/>
</dbReference>
<dbReference type="EMBL" id="KV878127">
    <property type="protein sequence ID" value="OJJ00752.1"/>
    <property type="molecule type" value="Genomic_DNA"/>
</dbReference>
<dbReference type="CDD" id="cd12148">
    <property type="entry name" value="fungal_TF_MHR"/>
    <property type="match status" value="1"/>
</dbReference>
<dbReference type="GO" id="GO:0000981">
    <property type="term" value="F:DNA-binding transcription factor activity, RNA polymerase II-specific"/>
    <property type="evidence" value="ECO:0007669"/>
    <property type="project" value="TreeGrafter"/>
</dbReference>
<reference evidence="5" key="1">
    <citation type="journal article" date="2017" name="Genome Biol.">
        <title>Comparative genomics reveals high biological diversity and specific adaptations in the industrially and medically important fungal genus Aspergillus.</title>
        <authorList>
            <person name="de Vries R.P."/>
            <person name="Riley R."/>
            <person name="Wiebenga A."/>
            <person name="Aguilar-Osorio G."/>
            <person name="Amillis S."/>
            <person name="Uchima C.A."/>
            <person name="Anderluh G."/>
            <person name="Asadollahi M."/>
            <person name="Askin M."/>
            <person name="Barry K."/>
            <person name="Battaglia E."/>
            <person name="Bayram O."/>
            <person name="Benocci T."/>
            <person name="Braus-Stromeyer S.A."/>
            <person name="Caldana C."/>
            <person name="Canovas D."/>
            <person name="Cerqueira G.C."/>
            <person name="Chen F."/>
            <person name="Chen W."/>
            <person name="Choi C."/>
            <person name="Clum A."/>
            <person name="Dos Santos R.A."/>
            <person name="Damasio A.R."/>
            <person name="Diallinas G."/>
            <person name="Emri T."/>
            <person name="Fekete E."/>
            <person name="Flipphi M."/>
            <person name="Freyberg S."/>
            <person name="Gallo A."/>
            <person name="Gournas C."/>
            <person name="Habgood R."/>
            <person name="Hainaut M."/>
            <person name="Harispe M.L."/>
            <person name="Henrissat B."/>
            <person name="Hilden K.S."/>
            <person name="Hope R."/>
            <person name="Hossain A."/>
            <person name="Karabika E."/>
            <person name="Karaffa L."/>
            <person name="Karanyi Z."/>
            <person name="Krasevec N."/>
            <person name="Kuo A."/>
            <person name="Kusch H."/>
            <person name="LaButti K."/>
            <person name="Lagendijk E.L."/>
            <person name="Lapidus A."/>
            <person name="Levasseur A."/>
            <person name="Lindquist E."/>
            <person name="Lipzen A."/>
            <person name="Logrieco A.F."/>
            <person name="MacCabe A."/>
            <person name="Maekelae M.R."/>
            <person name="Malavazi I."/>
            <person name="Melin P."/>
            <person name="Meyer V."/>
            <person name="Mielnichuk N."/>
            <person name="Miskei M."/>
            <person name="Molnar A.P."/>
            <person name="Mule G."/>
            <person name="Ngan C.Y."/>
            <person name="Orejas M."/>
            <person name="Orosz E."/>
            <person name="Ouedraogo J.P."/>
            <person name="Overkamp K.M."/>
            <person name="Park H.-S."/>
            <person name="Perrone G."/>
            <person name="Piumi F."/>
            <person name="Punt P.J."/>
            <person name="Ram A.F."/>
            <person name="Ramon A."/>
            <person name="Rauscher S."/>
            <person name="Record E."/>
            <person name="Riano-Pachon D.M."/>
            <person name="Robert V."/>
            <person name="Roehrig J."/>
            <person name="Ruller R."/>
            <person name="Salamov A."/>
            <person name="Salih N.S."/>
            <person name="Samson R.A."/>
            <person name="Sandor E."/>
            <person name="Sanguinetti M."/>
            <person name="Schuetze T."/>
            <person name="Sepcic K."/>
            <person name="Shelest E."/>
            <person name="Sherlock G."/>
            <person name="Sophianopoulou V."/>
            <person name="Squina F.M."/>
            <person name="Sun H."/>
            <person name="Susca A."/>
            <person name="Todd R.B."/>
            <person name="Tsang A."/>
            <person name="Unkles S.E."/>
            <person name="van de Wiele N."/>
            <person name="van Rossen-Uffink D."/>
            <person name="Oliveira J.V."/>
            <person name="Vesth T.C."/>
            <person name="Visser J."/>
            <person name="Yu J.-H."/>
            <person name="Zhou M."/>
            <person name="Andersen M.R."/>
            <person name="Archer D.B."/>
            <person name="Baker S.E."/>
            <person name="Benoit I."/>
            <person name="Brakhage A.A."/>
            <person name="Braus G.H."/>
            <person name="Fischer R."/>
            <person name="Frisvad J.C."/>
            <person name="Goldman G.H."/>
            <person name="Houbraken J."/>
            <person name="Oakley B."/>
            <person name="Pocsi I."/>
            <person name="Scazzocchio C."/>
            <person name="Seiboth B."/>
            <person name="vanKuyk P.A."/>
            <person name="Wortman J."/>
            <person name="Dyer P.S."/>
            <person name="Grigoriev I.V."/>
        </authorList>
    </citation>
    <scope>NUCLEOTIDE SEQUENCE [LARGE SCALE GENOMIC DNA]</scope>
    <source>
        <strain evidence="5">CBS 583.65</strain>
    </source>
</reference>
<dbReference type="GO" id="GO:0016491">
    <property type="term" value="F:oxidoreductase activity"/>
    <property type="evidence" value="ECO:0007669"/>
    <property type="project" value="UniProtKB-KW"/>
</dbReference>
<evidence type="ECO:0000256" key="1">
    <source>
        <dbReference type="ARBA" id="ARBA00023002"/>
    </source>
</evidence>
<dbReference type="Gene3D" id="3.60.130.10">
    <property type="entry name" value="Clavaminate synthase-like"/>
    <property type="match status" value="1"/>
</dbReference>
<dbReference type="AlphaFoldDB" id="A0A1L9PGX8"/>
<keyword evidence="5" id="KW-1185">Reference proteome</keyword>
<feature type="domain" description="TauD/TfdA-like" evidence="3">
    <location>
        <begin position="21"/>
        <end position="285"/>
    </location>
</feature>